<dbReference type="InterPro" id="IPR018165">
    <property type="entry name" value="Ala-tRNA-synth_IIc_core"/>
</dbReference>
<keyword evidence="7" id="KW-0378">Hydrolase</keyword>
<keyword evidence="5" id="KW-0175">Coiled coil</keyword>
<dbReference type="InterPro" id="IPR012947">
    <property type="entry name" value="tRNA_SAD"/>
</dbReference>
<dbReference type="PANTHER" id="PTHR43462">
    <property type="entry name" value="ALANYL-TRNA EDITING PROTEIN"/>
    <property type="match status" value="1"/>
</dbReference>
<evidence type="ECO:0000256" key="1">
    <source>
        <dbReference type="ARBA" id="ARBA00001947"/>
    </source>
</evidence>
<proteinExistence type="predicted"/>
<evidence type="ECO:0000259" key="6">
    <source>
        <dbReference type="PROSITE" id="PS50860"/>
    </source>
</evidence>
<dbReference type="InterPro" id="IPR051335">
    <property type="entry name" value="Alanyl-tRNA_Editing_Enzymes"/>
</dbReference>
<sequence length="399" mass="46068">MNMNNMINGTEKLFYNDPYLCEAECEVEDIIEKDGKYEVVLRSTPFYPEGGGQPSDIGFMDNIKVEYVYEKEDIIYHVMSEKPSNKIVNCQADFDRRVDHNQQHSGEHLMSAAFFKLYDAANAGFHLGEEYVTMDIKIKDMTEDMIKKAEREANYYVFRNEPVKTYFLTKAEAEKLPLRKAITAEGTIRMVQMGENLDYSACCGTQVRRTGEVRIIKVVKWEKNKGMTRIYIKCGLRAFKDYVIKNDYVTEIARGFSVEDTEIVNKVKNQTEEIGNLKKKISNLYNSIAESEAQALIAKTDSKIIAAEYKEEGFDFLDKLYEHLKDEEYILILSSLKDNRFLFAHNGSFDVECGKLFKEKLKEFNGRGGGNAKRAQANFPDSNSMRSFTEYLRENVIKY</sequence>
<comment type="subcellular location">
    <subcellularLocation>
        <location evidence="2">Cytoplasm</location>
    </subcellularLocation>
</comment>
<dbReference type="InterPro" id="IPR018163">
    <property type="entry name" value="Thr/Ala-tRNA-synth_IIc_edit"/>
</dbReference>
<name>R4K666_CLOPA</name>
<dbReference type="GO" id="GO:0005737">
    <property type="term" value="C:cytoplasm"/>
    <property type="evidence" value="ECO:0007669"/>
    <property type="project" value="UniProtKB-SubCell"/>
</dbReference>
<organism evidence="7 8">
    <name type="scientific">Clostridium pasteurianum BC1</name>
    <dbReference type="NCBI Taxonomy" id="86416"/>
    <lineage>
        <taxon>Bacteria</taxon>
        <taxon>Bacillati</taxon>
        <taxon>Bacillota</taxon>
        <taxon>Clostridia</taxon>
        <taxon>Eubacteriales</taxon>
        <taxon>Clostridiaceae</taxon>
        <taxon>Clostridium</taxon>
    </lineage>
</organism>
<evidence type="ECO:0000313" key="8">
    <source>
        <dbReference type="Proteomes" id="UP000013523"/>
    </source>
</evidence>
<dbReference type="InterPro" id="IPR009000">
    <property type="entry name" value="Transl_B-barrel_sf"/>
</dbReference>
<keyword evidence="4" id="KW-0862">Zinc</keyword>
<dbReference type="Gene3D" id="3.10.310.40">
    <property type="match status" value="1"/>
</dbReference>
<dbReference type="EMBL" id="CP003261">
    <property type="protein sequence ID" value="AGK97206.1"/>
    <property type="molecule type" value="Genomic_DNA"/>
</dbReference>
<gene>
    <name evidence="7" type="ORF">Clopa_2342</name>
</gene>
<evidence type="ECO:0000256" key="5">
    <source>
        <dbReference type="SAM" id="Coils"/>
    </source>
</evidence>
<dbReference type="GO" id="GO:0002161">
    <property type="term" value="F:aminoacyl-tRNA deacylase activity"/>
    <property type="evidence" value="ECO:0007669"/>
    <property type="project" value="UniProtKB-ARBA"/>
</dbReference>
<dbReference type="Gene3D" id="2.40.30.130">
    <property type="match status" value="1"/>
</dbReference>
<evidence type="ECO:0000256" key="2">
    <source>
        <dbReference type="ARBA" id="ARBA00004496"/>
    </source>
</evidence>
<dbReference type="PROSITE" id="PS50860">
    <property type="entry name" value="AA_TRNA_LIGASE_II_ALA"/>
    <property type="match status" value="1"/>
</dbReference>
<dbReference type="GO" id="GO:0005524">
    <property type="term" value="F:ATP binding"/>
    <property type="evidence" value="ECO:0007669"/>
    <property type="project" value="InterPro"/>
</dbReference>
<protein>
    <submittedName>
        <fullName evidence="7">Putative metal-dependent hydrolase related to alanyl-tRNA synthetase HxxxH domain protein</fullName>
    </submittedName>
</protein>
<accession>R4K666</accession>
<keyword evidence="3" id="KW-0479">Metal-binding</keyword>
<dbReference type="PANTHER" id="PTHR43462:SF1">
    <property type="entry name" value="ALANYL-TRNA EDITING PROTEIN AARSD1"/>
    <property type="match status" value="1"/>
</dbReference>
<dbReference type="GO" id="GO:0003676">
    <property type="term" value="F:nucleic acid binding"/>
    <property type="evidence" value="ECO:0007669"/>
    <property type="project" value="InterPro"/>
</dbReference>
<dbReference type="HOGENOM" id="CLU_004485_7_2_9"/>
<feature type="domain" description="Alanyl-transfer RNA synthetases family profile" evidence="6">
    <location>
        <begin position="1"/>
        <end position="220"/>
    </location>
</feature>
<dbReference type="GO" id="GO:0006419">
    <property type="term" value="P:alanyl-tRNA aminoacylation"/>
    <property type="evidence" value="ECO:0007669"/>
    <property type="project" value="InterPro"/>
</dbReference>
<dbReference type="SUPFAM" id="SSF50447">
    <property type="entry name" value="Translation proteins"/>
    <property type="match status" value="1"/>
</dbReference>
<dbReference type="Gene3D" id="3.30.980.10">
    <property type="entry name" value="Threonyl-trna Synthetase, Chain A, domain 2"/>
    <property type="match status" value="1"/>
</dbReference>
<dbReference type="SUPFAM" id="SSF55186">
    <property type="entry name" value="ThrRS/AlaRS common domain"/>
    <property type="match status" value="1"/>
</dbReference>
<keyword evidence="7" id="KW-0030">Aminoacyl-tRNA synthetase</keyword>
<dbReference type="Proteomes" id="UP000013523">
    <property type="component" value="Chromosome"/>
</dbReference>
<dbReference type="eggNOG" id="COG2872">
    <property type="taxonomic scope" value="Bacteria"/>
</dbReference>
<dbReference type="PATRIC" id="fig|86416.3.peg.2325"/>
<dbReference type="KEGG" id="cpas:Clopa_2342"/>
<feature type="coiled-coil region" evidence="5">
    <location>
        <begin position="267"/>
        <end position="294"/>
    </location>
</feature>
<dbReference type="SMART" id="SM00863">
    <property type="entry name" value="tRNA_SAD"/>
    <property type="match status" value="1"/>
</dbReference>
<dbReference type="Pfam" id="PF07973">
    <property type="entry name" value="tRNA_SAD"/>
    <property type="match status" value="1"/>
</dbReference>
<dbReference type="AlphaFoldDB" id="R4K666"/>
<dbReference type="STRING" id="86416.Clopa_2342"/>
<keyword evidence="8" id="KW-1185">Reference proteome</keyword>
<evidence type="ECO:0000256" key="4">
    <source>
        <dbReference type="ARBA" id="ARBA00022833"/>
    </source>
</evidence>
<evidence type="ECO:0000256" key="3">
    <source>
        <dbReference type="ARBA" id="ARBA00022723"/>
    </source>
</evidence>
<dbReference type="GO" id="GO:0046872">
    <property type="term" value="F:metal ion binding"/>
    <property type="evidence" value="ECO:0007669"/>
    <property type="project" value="UniProtKB-KW"/>
</dbReference>
<evidence type="ECO:0000313" key="7">
    <source>
        <dbReference type="EMBL" id="AGK97206.1"/>
    </source>
</evidence>
<dbReference type="Pfam" id="PF01411">
    <property type="entry name" value="tRNA-synt_2c"/>
    <property type="match status" value="1"/>
</dbReference>
<dbReference type="InterPro" id="IPR018164">
    <property type="entry name" value="Ala-tRNA-synth_IIc_N"/>
</dbReference>
<reference evidence="7 8" key="1">
    <citation type="submission" date="2012-01" db="EMBL/GenBank/DDBJ databases">
        <title>Complete sequence of chromosome of Clostridium pasteurianum BC1.</title>
        <authorList>
            <consortium name="US DOE Joint Genome Institute"/>
            <person name="Lucas S."/>
            <person name="Han J."/>
            <person name="Lapidus A."/>
            <person name="Cheng J.-F."/>
            <person name="Goodwin L."/>
            <person name="Pitluck S."/>
            <person name="Peters L."/>
            <person name="Mikhailova N."/>
            <person name="Teshima H."/>
            <person name="Detter J.C."/>
            <person name="Han C."/>
            <person name="Tapia R."/>
            <person name="Land M."/>
            <person name="Hauser L."/>
            <person name="Kyrpides N."/>
            <person name="Ivanova N."/>
            <person name="Pagani I."/>
            <person name="Dunn J."/>
            <person name="Taghavi S."/>
            <person name="Francis A."/>
            <person name="van der Lelie D."/>
            <person name="Woyke T."/>
        </authorList>
    </citation>
    <scope>NUCLEOTIDE SEQUENCE [LARGE SCALE GENOMIC DNA]</scope>
    <source>
        <strain evidence="7 8">BC1</strain>
    </source>
</reference>
<dbReference type="GO" id="GO:0004813">
    <property type="term" value="F:alanine-tRNA ligase activity"/>
    <property type="evidence" value="ECO:0007669"/>
    <property type="project" value="InterPro"/>
</dbReference>
<comment type="cofactor">
    <cofactor evidence="1">
        <name>Zn(2+)</name>
        <dbReference type="ChEBI" id="CHEBI:29105"/>
    </cofactor>
</comment>
<keyword evidence="7" id="KW-0436">Ligase</keyword>